<feature type="active site" description="Proton acceptor" evidence="4">
    <location>
        <position position="216"/>
    </location>
</feature>
<dbReference type="AlphaFoldDB" id="A0A164MXF5"/>
<keyword evidence="1 4" id="KW-0378">Hydrolase</keyword>
<feature type="domain" description="PNPLA" evidence="6">
    <location>
        <begin position="13"/>
        <end position="229"/>
    </location>
</feature>
<dbReference type="GO" id="GO:0019369">
    <property type="term" value="P:arachidonate metabolic process"/>
    <property type="evidence" value="ECO:0007669"/>
    <property type="project" value="TreeGrafter"/>
</dbReference>
<evidence type="ECO:0000256" key="2">
    <source>
        <dbReference type="ARBA" id="ARBA00022963"/>
    </source>
</evidence>
<organism evidence="7 8">
    <name type="scientific">Sistotremastrum niveocremeum HHB9708</name>
    <dbReference type="NCBI Taxonomy" id="1314777"/>
    <lineage>
        <taxon>Eukaryota</taxon>
        <taxon>Fungi</taxon>
        <taxon>Dikarya</taxon>
        <taxon>Basidiomycota</taxon>
        <taxon>Agaricomycotina</taxon>
        <taxon>Agaricomycetes</taxon>
        <taxon>Sistotremastrales</taxon>
        <taxon>Sistotremastraceae</taxon>
        <taxon>Sertulicium</taxon>
        <taxon>Sertulicium niveocremeum</taxon>
    </lineage>
</organism>
<dbReference type="InterPro" id="IPR016035">
    <property type="entry name" value="Acyl_Trfase/lysoPLipase"/>
</dbReference>
<protein>
    <submittedName>
        <fullName evidence="7">FabD/lysophospholipase-like protein</fullName>
    </submittedName>
</protein>
<dbReference type="STRING" id="1314777.A0A164MXF5"/>
<dbReference type="Gene3D" id="3.40.1090.10">
    <property type="entry name" value="Cytosolic phospholipase A2 catalytic domain"/>
    <property type="match status" value="1"/>
</dbReference>
<dbReference type="EMBL" id="KV419456">
    <property type="protein sequence ID" value="KZS87140.1"/>
    <property type="molecule type" value="Genomic_DNA"/>
</dbReference>
<evidence type="ECO:0000256" key="3">
    <source>
        <dbReference type="ARBA" id="ARBA00023098"/>
    </source>
</evidence>
<evidence type="ECO:0000256" key="1">
    <source>
        <dbReference type="ARBA" id="ARBA00022801"/>
    </source>
</evidence>
<gene>
    <name evidence="7" type="ORF">SISNIDRAFT_553334</name>
</gene>
<evidence type="ECO:0000313" key="8">
    <source>
        <dbReference type="Proteomes" id="UP000076722"/>
    </source>
</evidence>
<feature type="short sequence motif" description="DGA/G" evidence="4">
    <location>
        <begin position="216"/>
        <end position="218"/>
    </location>
</feature>
<proteinExistence type="predicted"/>
<dbReference type="PROSITE" id="PS51635">
    <property type="entry name" value="PNPLA"/>
    <property type="match status" value="1"/>
</dbReference>
<feature type="short sequence motif" description="GXSXG" evidence="4">
    <location>
        <begin position="57"/>
        <end position="61"/>
    </location>
</feature>
<dbReference type="InterPro" id="IPR002641">
    <property type="entry name" value="PNPLA_dom"/>
</dbReference>
<dbReference type="GO" id="GO:0046486">
    <property type="term" value="P:glycerolipid metabolic process"/>
    <property type="evidence" value="ECO:0007669"/>
    <property type="project" value="UniProtKB-ARBA"/>
</dbReference>
<dbReference type="GO" id="GO:0016020">
    <property type="term" value="C:membrane"/>
    <property type="evidence" value="ECO:0007669"/>
    <property type="project" value="TreeGrafter"/>
</dbReference>
<evidence type="ECO:0000313" key="7">
    <source>
        <dbReference type="EMBL" id="KZS87140.1"/>
    </source>
</evidence>
<evidence type="ECO:0000259" key="6">
    <source>
        <dbReference type="PROSITE" id="PS51635"/>
    </source>
</evidence>
<keyword evidence="3 4" id="KW-0443">Lipid metabolism</keyword>
<feature type="active site" description="Nucleophile" evidence="4">
    <location>
        <position position="59"/>
    </location>
</feature>
<evidence type="ECO:0000256" key="4">
    <source>
        <dbReference type="PROSITE-ProRule" id="PRU01161"/>
    </source>
</evidence>
<evidence type="ECO:0000256" key="5">
    <source>
        <dbReference type="SAM" id="MobiDB-lite"/>
    </source>
</evidence>
<dbReference type="GO" id="GO:0016042">
    <property type="term" value="P:lipid catabolic process"/>
    <property type="evidence" value="ECO:0007669"/>
    <property type="project" value="UniProtKB-UniRule"/>
</dbReference>
<accession>A0A164MXF5</accession>
<reference evidence="7 8" key="1">
    <citation type="journal article" date="2016" name="Mol. Biol. Evol.">
        <title>Comparative Genomics of Early-Diverging Mushroom-Forming Fungi Provides Insights into the Origins of Lignocellulose Decay Capabilities.</title>
        <authorList>
            <person name="Nagy L.G."/>
            <person name="Riley R."/>
            <person name="Tritt A."/>
            <person name="Adam C."/>
            <person name="Daum C."/>
            <person name="Floudas D."/>
            <person name="Sun H."/>
            <person name="Yadav J.S."/>
            <person name="Pangilinan J."/>
            <person name="Larsson K.H."/>
            <person name="Matsuura K."/>
            <person name="Barry K."/>
            <person name="Labutti K."/>
            <person name="Kuo R."/>
            <person name="Ohm R.A."/>
            <person name="Bhattacharya S.S."/>
            <person name="Shirouzu T."/>
            <person name="Yoshinaga Y."/>
            <person name="Martin F.M."/>
            <person name="Grigoriev I.V."/>
            <person name="Hibbett D.S."/>
        </authorList>
    </citation>
    <scope>NUCLEOTIDE SEQUENCE [LARGE SCALE GENOMIC DNA]</scope>
    <source>
        <strain evidence="7 8">HHB9708</strain>
    </source>
</reference>
<feature type="short sequence motif" description="GXGXXG" evidence="4">
    <location>
        <begin position="17"/>
        <end position="22"/>
    </location>
</feature>
<dbReference type="GO" id="GO:0047499">
    <property type="term" value="F:calcium-independent phospholipase A2 activity"/>
    <property type="evidence" value="ECO:0007669"/>
    <property type="project" value="TreeGrafter"/>
</dbReference>
<dbReference type="PANTHER" id="PTHR24185:SF1">
    <property type="entry name" value="CALCIUM-INDEPENDENT PHOSPHOLIPASE A2-GAMMA"/>
    <property type="match status" value="1"/>
</dbReference>
<keyword evidence="2 4" id="KW-0442">Lipid degradation</keyword>
<sequence>MSEHKPKLPLRMLSLDGGGIRGYSELLMLEAIMERIKEQKGMETTPLPCSYFDVIGGTSTGGIIALMLGPLKMSVADALKVYENLGKAVFDKSVLRFLKQKALHDSEELEKMIKSTITQNHQKADVMLHDPEVVSGQGRPYTLSEEDDQTQTFLKESHAVPQRPPLEDGTPSEREPEVHPPANCQVWQAARATSAAPGYFKPMTIRTPEKEFKFLDGGLNYNNPAFQLLGERRKLIQEASRTDDQDPDHSATHLPHEICFISLGAGGEDRVKLRWYHLLSLPLISSYLGINVILCKIATDTEKAHESFKNLHDPGEFNYFRFNVKKGLEGVALGHWWKLSNIRNKTRAYLAEHEAKINEAAEVLVRLS</sequence>
<dbReference type="Pfam" id="PF01734">
    <property type="entry name" value="Patatin"/>
    <property type="match status" value="1"/>
</dbReference>
<dbReference type="SUPFAM" id="SSF52151">
    <property type="entry name" value="FabD/lysophospholipase-like"/>
    <property type="match status" value="1"/>
</dbReference>
<feature type="region of interest" description="Disordered" evidence="5">
    <location>
        <begin position="155"/>
        <end position="179"/>
    </location>
</feature>
<keyword evidence="8" id="KW-1185">Reference proteome</keyword>
<dbReference type="Proteomes" id="UP000076722">
    <property type="component" value="Unassembled WGS sequence"/>
</dbReference>
<name>A0A164MXF5_9AGAM</name>
<dbReference type="PANTHER" id="PTHR24185">
    <property type="entry name" value="CALCIUM-INDEPENDENT PHOSPHOLIPASE A2-GAMMA"/>
    <property type="match status" value="1"/>
</dbReference>
<dbReference type="OrthoDB" id="630895at2759"/>